<feature type="domain" description="Squalene cyclase C-terminal" evidence="5">
    <location>
        <begin position="317"/>
        <end position="633"/>
    </location>
</feature>
<dbReference type="InterPro" id="IPR008930">
    <property type="entry name" value="Terpenoid_cyclase/PrenylTrfase"/>
</dbReference>
<keyword evidence="3" id="KW-0677">Repeat</keyword>
<keyword evidence="4" id="KW-1133">Transmembrane helix</keyword>
<name>A0ABV5L2I7_9BACL</name>
<comment type="pathway">
    <text evidence="1">Secondary metabolite biosynthesis; hopanoid biosynthesis.</text>
</comment>
<evidence type="ECO:0000256" key="2">
    <source>
        <dbReference type="ARBA" id="ARBA00009755"/>
    </source>
</evidence>
<protein>
    <submittedName>
        <fullName evidence="7">Prenyltransferase/squalene oxidase repeat-containing protein</fullName>
    </submittedName>
</protein>
<dbReference type="Pfam" id="PF13243">
    <property type="entry name" value="SQHop_cyclase_C"/>
    <property type="match status" value="1"/>
</dbReference>
<evidence type="ECO:0000313" key="8">
    <source>
        <dbReference type="Proteomes" id="UP001589747"/>
    </source>
</evidence>
<evidence type="ECO:0000259" key="5">
    <source>
        <dbReference type="Pfam" id="PF13243"/>
    </source>
</evidence>
<organism evidence="7 8">
    <name type="scientific">Paenibacillus aurantiacus</name>
    <dbReference type="NCBI Taxonomy" id="1936118"/>
    <lineage>
        <taxon>Bacteria</taxon>
        <taxon>Bacillati</taxon>
        <taxon>Bacillota</taxon>
        <taxon>Bacilli</taxon>
        <taxon>Bacillales</taxon>
        <taxon>Paenibacillaceae</taxon>
        <taxon>Paenibacillus</taxon>
    </lineage>
</organism>
<dbReference type="InterPro" id="IPR032696">
    <property type="entry name" value="SQ_cyclase_C"/>
</dbReference>
<dbReference type="Gene3D" id="1.50.10.20">
    <property type="match status" value="2"/>
</dbReference>
<dbReference type="NCBIfam" id="TIGR01787">
    <property type="entry name" value="squalene_cyclas"/>
    <property type="match status" value="1"/>
</dbReference>
<keyword evidence="8" id="KW-1185">Reference proteome</keyword>
<reference evidence="7 8" key="1">
    <citation type="submission" date="2024-09" db="EMBL/GenBank/DDBJ databases">
        <authorList>
            <person name="Sun Q."/>
            <person name="Mori K."/>
        </authorList>
    </citation>
    <scope>NUCLEOTIDE SEQUENCE [LARGE SCALE GENOMIC DNA]</scope>
    <source>
        <strain evidence="7 8">TISTR 2452</strain>
    </source>
</reference>
<keyword evidence="4" id="KW-0812">Transmembrane</keyword>
<keyword evidence="4" id="KW-0472">Membrane</keyword>
<evidence type="ECO:0000256" key="3">
    <source>
        <dbReference type="ARBA" id="ARBA00022737"/>
    </source>
</evidence>
<dbReference type="PANTHER" id="PTHR11764">
    <property type="entry name" value="TERPENE CYCLASE/MUTASE FAMILY MEMBER"/>
    <property type="match status" value="1"/>
</dbReference>
<evidence type="ECO:0000259" key="6">
    <source>
        <dbReference type="Pfam" id="PF13249"/>
    </source>
</evidence>
<dbReference type="SFLD" id="SFLDG01016">
    <property type="entry name" value="Prenyltransferase_Like_2"/>
    <property type="match status" value="1"/>
</dbReference>
<evidence type="ECO:0000313" key="7">
    <source>
        <dbReference type="EMBL" id="MFB9330502.1"/>
    </source>
</evidence>
<comment type="similarity">
    <text evidence="2">Belongs to the terpene cyclase/mutase family.</text>
</comment>
<evidence type="ECO:0000256" key="4">
    <source>
        <dbReference type="SAM" id="Phobius"/>
    </source>
</evidence>
<dbReference type="Proteomes" id="UP001589747">
    <property type="component" value="Unassembled WGS sequence"/>
</dbReference>
<dbReference type="PANTHER" id="PTHR11764:SF20">
    <property type="entry name" value="LANOSTEROL SYNTHASE"/>
    <property type="match status" value="1"/>
</dbReference>
<dbReference type="EMBL" id="JBHMDO010000048">
    <property type="protein sequence ID" value="MFB9330502.1"/>
    <property type="molecule type" value="Genomic_DNA"/>
</dbReference>
<dbReference type="Pfam" id="PF13249">
    <property type="entry name" value="SQHop_cyclase_N"/>
    <property type="match status" value="1"/>
</dbReference>
<proteinExistence type="inferred from homology"/>
<feature type="domain" description="Squalene cyclase N-terminal" evidence="6">
    <location>
        <begin position="11"/>
        <end position="305"/>
    </location>
</feature>
<dbReference type="SUPFAM" id="SSF48239">
    <property type="entry name" value="Terpenoid cyclases/Protein prenyltransferases"/>
    <property type="match status" value="2"/>
</dbReference>
<accession>A0ABV5L2I7</accession>
<feature type="transmembrane region" description="Helical" evidence="4">
    <location>
        <begin position="131"/>
        <end position="154"/>
    </location>
</feature>
<sequence length="648" mass="71948">MMKERIDACIDSLVDRLLDEQQEDGAWRYRFVESGMMTDCHFVVMISLLGITGRAEEVRKLAKRIRGRQDQDGAWRVYPDEKEGNISATIEGVLALFHAGDSLDAPHMRQALHAIERLGGAKRVNSLMTKFLLALAGYKSWPAFFPIPLALLLLPQSSPLHFFRFSGYARVHMAPMLVLGERKPRFANPNVPQLESLKGSRWLFASTSADDGAIDESWSAHLPRGPLDTLQEWASAWIHAPKMLKQRALDKAESYMRERIEADGTLYSYASSTIFMVYALVSLGYDQDDPLIRQAIDGLVTFFVPDGHGHHLQTTTSTVWDTALISHALQDAGVGHTHPAIMKAGRYVLGKQHNRVGDWALEAEHDIPGGWGFSHINTINPDIDDTTASLRAIEPLRGTIHEAGDAADRGLNWLLGMQNSDGGWGAFERNNNHPLIKWIPLEGADAAATDPSCADLTGRALEYLGNTAGFTNQLPFVQRAVQWLHNDQKPDGPWYGRWGVCFIYGTWAALTGLAAVGEKHDHPAIRKAVQWLLKIQRPDGGFGESCSSDIAMAYEPLNHSTIVQTAWALDALTAVHDKPNEAIMRATEWIVANQGRPSAHADYPTGAALPGHVYSRYESYPIHWPLLALSHARRKFGKLFPEILENDA</sequence>
<gene>
    <name evidence="7" type="ORF">ACFFSY_31555</name>
</gene>
<dbReference type="InterPro" id="IPR032697">
    <property type="entry name" value="SQ_cyclase_N"/>
</dbReference>
<comment type="caution">
    <text evidence="7">The sequence shown here is derived from an EMBL/GenBank/DDBJ whole genome shotgun (WGS) entry which is preliminary data.</text>
</comment>
<evidence type="ECO:0000256" key="1">
    <source>
        <dbReference type="ARBA" id="ARBA00004999"/>
    </source>
</evidence>
<dbReference type="InterPro" id="IPR018333">
    <property type="entry name" value="Squalene_cyclase"/>
</dbReference>